<name>A0A433JW99_9MICO</name>
<dbReference type="GO" id="GO:0005524">
    <property type="term" value="F:ATP binding"/>
    <property type="evidence" value="ECO:0007669"/>
    <property type="project" value="UniProtKB-KW"/>
</dbReference>
<feature type="transmembrane region" description="Helical" evidence="10">
    <location>
        <begin position="12"/>
        <end position="31"/>
    </location>
</feature>
<gene>
    <name evidence="12" type="ORF">ELQ94_01575</name>
</gene>
<sequence>MDTALLLDRLKGWRFTTDVVTAMVVTLLGLFPPFDVETASIPVAILAFVTIALRSVTPGTALIAAWAMALSQMFVNERPGFAAIAILLVLYSAARHGSRVELVASGASALVGGLVATDYLVQSGTRYLIFAMGIPLAAAIAPVGVLAASWLAGFAVRSFRSQRHESERRVLAEDRTERALGVAEAEKLRADMARDVHDIVGHSLAVIIAQADSVQFLDDTARIRSVSATIADTARRSLHEVREVLSGMTPQGADDEPADLDTLVEQIRAAGVTVERSVRGAHRPLDASGSVIVRRVAQEMLTNALRHGDPGATIHVREVWRSGDVVLEVENAATPVAPGADTASGSGSGISGMRARVEAIGGSVEAEGVDGVFTARARVPLASPVAGPLTGPSTGPVRHGAPATTIAPAAPPREPVTPSIDRTVSAP</sequence>
<keyword evidence="4" id="KW-0808">Transferase</keyword>
<keyword evidence="10" id="KW-0472">Membrane</keyword>
<dbReference type="EMBL" id="RZGZ01000001">
    <property type="protein sequence ID" value="RUR03268.1"/>
    <property type="molecule type" value="Genomic_DNA"/>
</dbReference>
<dbReference type="PANTHER" id="PTHR24421">
    <property type="entry name" value="NITRATE/NITRITE SENSOR PROTEIN NARX-RELATED"/>
    <property type="match status" value="1"/>
</dbReference>
<dbReference type="Pfam" id="PF07730">
    <property type="entry name" value="HisKA_3"/>
    <property type="match status" value="1"/>
</dbReference>
<reference evidence="12 13" key="1">
    <citation type="submission" date="2018-12" db="EMBL/GenBank/DDBJ databases">
        <authorList>
            <person name="Li F."/>
        </authorList>
    </citation>
    <scope>NUCLEOTIDE SEQUENCE [LARGE SCALE GENOMIC DNA]</scope>
    <source>
        <strain evidence="12 13">EGI 6500705</strain>
    </source>
</reference>
<comment type="caution">
    <text evidence="12">The sequence shown here is derived from an EMBL/GenBank/DDBJ whole genome shotgun (WGS) entry which is preliminary data.</text>
</comment>
<evidence type="ECO:0000256" key="2">
    <source>
        <dbReference type="ARBA" id="ARBA00012438"/>
    </source>
</evidence>
<keyword evidence="5" id="KW-0547">Nucleotide-binding</keyword>
<evidence type="ECO:0000256" key="9">
    <source>
        <dbReference type="SAM" id="MobiDB-lite"/>
    </source>
</evidence>
<keyword evidence="13" id="KW-1185">Reference proteome</keyword>
<dbReference type="Pfam" id="PF23539">
    <property type="entry name" value="DUF7134"/>
    <property type="match status" value="1"/>
</dbReference>
<dbReference type="SMART" id="SM00387">
    <property type="entry name" value="HATPase_c"/>
    <property type="match status" value="1"/>
</dbReference>
<dbReference type="GO" id="GO:0016020">
    <property type="term" value="C:membrane"/>
    <property type="evidence" value="ECO:0007669"/>
    <property type="project" value="InterPro"/>
</dbReference>
<keyword evidence="7" id="KW-0067">ATP-binding</keyword>
<accession>A0A433JW99</accession>
<evidence type="ECO:0000256" key="1">
    <source>
        <dbReference type="ARBA" id="ARBA00000085"/>
    </source>
</evidence>
<dbReference type="Pfam" id="PF02518">
    <property type="entry name" value="HATPase_c"/>
    <property type="match status" value="1"/>
</dbReference>
<protein>
    <recommendedName>
        <fullName evidence="2">histidine kinase</fullName>
        <ecNumber evidence="2">2.7.13.3</ecNumber>
    </recommendedName>
</protein>
<dbReference type="InterPro" id="IPR003594">
    <property type="entry name" value="HATPase_dom"/>
</dbReference>
<dbReference type="InterPro" id="IPR036890">
    <property type="entry name" value="HATPase_C_sf"/>
</dbReference>
<dbReference type="PANTHER" id="PTHR24421:SF10">
    <property type="entry name" value="NITRATE_NITRITE SENSOR PROTEIN NARQ"/>
    <property type="match status" value="1"/>
</dbReference>
<feature type="domain" description="Histidine kinase/HSP90-like ATPase" evidence="11">
    <location>
        <begin position="288"/>
        <end position="383"/>
    </location>
</feature>
<keyword evidence="8" id="KW-0902">Two-component regulatory system</keyword>
<feature type="transmembrane region" description="Helical" evidence="10">
    <location>
        <begin position="128"/>
        <end position="152"/>
    </location>
</feature>
<dbReference type="GO" id="GO:0000155">
    <property type="term" value="F:phosphorelay sensor kinase activity"/>
    <property type="evidence" value="ECO:0007669"/>
    <property type="project" value="InterPro"/>
</dbReference>
<evidence type="ECO:0000313" key="13">
    <source>
        <dbReference type="Proteomes" id="UP000274909"/>
    </source>
</evidence>
<evidence type="ECO:0000256" key="4">
    <source>
        <dbReference type="ARBA" id="ARBA00022679"/>
    </source>
</evidence>
<evidence type="ECO:0000256" key="6">
    <source>
        <dbReference type="ARBA" id="ARBA00022777"/>
    </source>
</evidence>
<feature type="transmembrane region" description="Helical" evidence="10">
    <location>
        <begin position="43"/>
        <end position="67"/>
    </location>
</feature>
<evidence type="ECO:0000313" key="12">
    <source>
        <dbReference type="EMBL" id="RUR03268.1"/>
    </source>
</evidence>
<dbReference type="Gene3D" id="1.20.5.1930">
    <property type="match status" value="1"/>
</dbReference>
<dbReference type="InterPro" id="IPR055558">
    <property type="entry name" value="DUF7134"/>
</dbReference>
<evidence type="ECO:0000256" key="8">
    <source>
        <dbReference type="ARBA" id="ARBA00023012"/>
    </source>
</evidence>
<keyword evidence="6 12" id="KW-0418">Kinase</keyword>
<dbReference type="InterPro" id="IPR050482">
    <property type="entry name" value="Sensor_HK_TwoCompSys"/>
</dbReference>
<feature type="transmembrane region" description="Helical" evidence="10">
    <location>
        <begin position="102"/>
        <end position="121"/>
    </location>
</feature>
<dbReference type="GO" id="GO:0046983">
    <property type="term" value="F:protein dimerization activity"/>
    <property type="evidence" value="ECO:0007669"/>
    <property type="project" value="InterPro"/>
</dbReference>
<evidence type="ECO:0000259" key="11">
    <source>
        <dbReference type="SMART" id="SM00387"/>
    </source>
</evidence>
<evidence type="ECO:0000256" key="7">
    <source>
        <dbReference type="ARBA" id="ARBA00022840"/>
    </source>
</evidence>
<proteinExistence type="predicted"/>
<keyword evidence="10" id="KW-1133">Transmembrane helix</keyword>
<keyword evidence="10" id="KW-0812">Transmembrane</keyword>
<dbReference type="RefSeq" id="WP_127046486.1">
    <property type="nucleotide sequence ID" value="NZ_RZGZ01000001.1"/>
</dbReference>
<evidence type="ECO:0000256" key="3">
    <source>
        <dbReference type="ARBA" id="ARBA00022553"/>
    </source>
</evidence>
<dbReference type="InterPro" id="IPR011712">
    <property type="entry name" value="Sig_transdc_His_kin_sub3_dim/P"/>
</dbReference>
<feature type="region of interest" description="Disordered" evidence="9">
    <location>
        <begin position="383"/>
        <end position="427"/>
    </location>
</feature>
<evidence type="ECO:0000256" key="5">
    <source>
        <dbReference type="ARBA" id="ARBA00022741"/>
    </source>
</evidence>
<comment type="catalytic activity">
    <reaction evidence="1">
        <text>ATP + protein L-histidine = ADP + protein N-phospho-L-histidine.</text>
        <dbReference type="EC" id="2.7.13.3"/>
    </reaction>
</comment>
<dbReference type="SUPFAM" id="SSF55874">
    <property type="entry name" value="ATPase domain of HSP90 chaperone/DNA topoisomerase II/histidine kinase"/>
    <property type="match status" value="1"/>
</dbReference>
<dbReference type="OrthoDB" id="227596at2"/>
<organism evidence="12 13">
    <name type="scientific">Labedella endophytica</name>
    <dbReference type="NCBI Taxonomy" id="1523160"/>
    <lineage>
        <taxon>Bacteria</taxon>
        <taxon>Bacillati</taxon>
        <taxon>Actinomycetota</taxon>
        <taxon>Actinomycetes</taxon>
        <taxon>Micrococcales</taxon>
        <taxon>Microbacteriaceae</taxon>
        <taxon>Labedella</taxon>
    </lineage>
</organism>
<dbReference type="AlphaFoldDB" id="A0A433JW99"/>
<feature type="transmembrane region" description="Helical" evidence="10">
    <location>
        <begin position="79"/>
        <end position="96"/>
    </location>
</feature>
<dbReference type="Gene3D" id="3.30.565.10">
    <property type="entry name" value="Histidine kinase-like ATPase, C-terminal domain"/>
    <property type="match status" value="1"/>
</dbReference>
<dbReference type="Proteomes" id="UP000274909">
    <property type="component" value="Unassembled WGS sequence"/>
</dbReference>
<keyword evidence="3" id="KW-0597">Phosphoprotein</keyword>
<dbReference type="EC" id="2.7.13.3" evidence="2"/>
<evidence type="ECO:0000256" key="10">
    <source>
        <dbReference type="SAM" id="Phobius"/>
    </source>
</evidence>